<keyword evidence="3" id="KW-0472">Membrane</keyword>
<dbReference type="PANTHER" id="PTHR28023">
    <property type="entry name" value="UPF0357 PROTEIN YCL012C"/>
    <property type="match status" value="1"/>
</dbReference>
<organism evidence="4 5">
    <name type="scientific">Taphrina deformans (strain PYCC 5710 / ATCC 11124 / CBS 356.35 / IMI 108563 / JCM 9778 / NBRC 8474)</name>
    <name type="common">Peach leaf curl fungus</name>
    <name type="synonym">Lalaria deformans</name>
    <dbReference type="NCBI Taxonomy" id="1097556"/>
    <lineage>
        <taxon>Eukaryota</taxon>
        <taxon>Fungi</taxon>
        <taxon>Dikarya</taxon>
        <taxon>Ascomycota</taxon>
        <taxon>Taphrinomycotina</taxon>
        <taxon>Taphrinomycetes</taxon>
        <taxon>Taphrinales</taxon>
        <taxon>Taphrinaceae</taxon>
        <taxon>Taphrina</taxon>
    </lineage>
</organism>
<dbReference type="EMBL" id="CAHR02000268">
    <property type="protein sequence ID" value="CCG84596.1"/>
    <property type="molecule type" value="Genomic_DNA"/>
</dbReference>
<keyword evidence="5" id="KW-1185">Reference proteome</keyword>
<dbReference type="Pfam" id="PF09435">
    <property type="entry name" value="DUF2015"/>
    <property type="match status" value="1"/>
</dbReference>
<evidence type="ECO:0000256" key="3">
    <source>
        <dbReference type="SAM" id="Phobius"/>
    </source>
</evidence>
<feature type="transmembrane region" description="Helical" evidence="3">
    <location>
        <begin position="6"/>
        <end position="24"/>
    </location>
</feature>
<gene>
    <name evidence="4" type="ORF">TAPDE_005074</name>
</gene>
<reference evidence="4 5" key="1">
    <citation type="journal article" date="2013" name="MBio">
        <title>Genome sequencing of the plant pathogen Taphrina deformans, the causal agent of peach leaf curl.</title>
        <authorList>
            <person name="Cisse O.H."/>
            <person name="Almeida J.M.G.C.F."/>
            <person name="Fonseca A."/>
            <person name="Kumar A.A."/>
            <person name="Salojaervi J."/>
            <person name="Overmyer K."/>
            <person name="Hauser P.M."/>
            <person name="Pagni M."/>
        </authorList>
    </citation>
    <scope>NUCLEOTIDE SEQUENCE [LARGE SCALE GENOMIC DNA]</scope>
    <source>
        <strain evidence="5">PYCC 5710 / ATCC 11124 / CBS 356.35 / IMI 108563 / JCM 9778 / NBRC 8474</strain>
    </source>
</reference>
<evidence type="ECO:0000256" key="1">
    <source>
        <dbReference type="ARBA" id="ARBA00008325"/>
    </source>
</evidence>
<dbReference type="eggNOG" id="ENOG502S73R">
    <property type="taxonomic scope" value="Eukaryota"/>
</dbReference>
<comment type="similarity">
    <text evidence="1">Belongs to the UPF0357 family.</text>
</comment>
<keyword evidence="2" id="KW-0732">Signal</keyword>
<dbReference type="Proteomes" id="UP000013776">
    <property type="component" value="Unassembled WGS sequence"/>
</dbReference>
<dbReference type="AlphaFoldDB" id="R4XJF9"/>
<dbReference type="OrthoDB" id="447314at2759"/>
<name>R4XJF9_TAPDE</name>
<dbReference type="PANTHER" id="PTHR28023:SF1">
    <property type="entry name" value="UPF0357 PROTEIN YCL012C"/>
    <property type="match status" value="1"/>
</dbReference>
<sequence length="130" mass="14494">MALSHFLYTFSVTILIIASILYYFRGFCSSLLPAGGYRDRLGRHLSLPSFAGDIESGLTSEDFDLSRNVEEGDGRVGLDGPGRAQVQRIMRTKRCTFDQARLILLQDKMKRAGIDPQTGLPRDAKFVSFS</sequence>
<evidence type="ECO:0000256" key="2">
    <source>
        <dbReference type="ARBA" id="ARBA00022729"/>
    </source>
</evidence>
<protein>
    <submittedName>
        <fullName evidence="4">Uncharacterized protein</fullName>
    </submittedName>
</protein>
<proteinExistence type="inferred from homology"/>
<dbReference type="InterPro" id="IPR018559">
    <property type="entry name" value="DUF2015"/>
</dbReference>
<keyword evidence="3" id="KW-0812">Transmembrane</keyword>
<evidence type="ECO:0000313" key="5">
    <source>
        <dbReference type="Proteomes" id="UP000013776"/>
    </source>
</evidence>
<accession>R4XJF9</accession>
<comment type="caution">
    <text evidence="4">The sequence shown here is derived from an EMBL/GenBank/DDBJ whole genome shotgun (WGS) entry which is preliminary data.</text>
</comment>
<evidence type="ECO:0000313" key="4">
    <source>
        <dbReference type="EMBL" id="CCG84596.1"/>
    </source>
</evidence>
<keyword evidence="3" id="KW-1133">Transmembrane helix</keyword>